<dbReference type="GO" id="GO:0006629">
    <property type="term" value="P:lipid metabolic process"/>
    <property type="evidence" value="ECO:0007669"/>
    <property type="project" value="InterPro"/>
</dbReference>
<dbReference type="InterPro" id="IPR017946">
    <property type="entry name" value="PLC-like_Pdiesterase_TIM-brl"/>
</dbReference>
<dbReference type="Gene3D" id="3.20.20.190">
    <property type="entry name" value="Phosphatidylinositol (PI) phosphodiesterase"/>
    <property type="match status" value="1"/>
</dbReference>
<evidence type="ECO:0000313" key="3">
    <source>
        <dbReference type="Proteomes" id="UP000238375"/>
    </source>
</evidence>
<dbReference type="GO" id="GO:0008081">
    <property type="term" value="F:phosphoric diester hydrolase activity"/>
    <property type="evidence" value="ECO:0007669"/>
    <property type="project" value="InterPro"/>
</dbReference>
<dbReference type="AlphaFoldDB" id="A0A2T0TIA8"/>
<keyword evidence="3" id="KW-1185">Reference proteome</keyword>
<gene>
    <name evidence="2" type="ORF">CLV58_102186</name>
</gene>
<accession>A0A2T0TIA8</accession>
<dbReference type="Pfam" id="PF03009">
    <property type="entry name" value="GDPD"/>
    <property type="match status" value="1"/>
</dbReference>
<dbReference type="PANTHER" id="PTHR46211">
    <property type="entry name" value="GLYCEROPHOSPHORYL DIESTER PHOSPHODIESTERASE"/>
    <property type="match status" value="1"/>
</dbReference>
<dbReference type="Proteomes" id="UP000238375">
    <property type="component" value="Unassembled WGS sequence"/>
</dbReference>
<dbReference type="PROSITE" id="PS51704">
    <property type="entry name" value="GP_PDE"/>
    <property type="match status" value="1"/>
</dbReference>
<feature type="domain" description="GP-PDE" evidence="1">
    <location>
        <begin position="46"/>
        <end position="320"/>
    </location>
</feature>
<organism evidence="2 3">
    <name type="scientific">Spirosoma oryzae</name>
    <dbReference type="NCBI Taxonomy" id="1469603"/>
    <lineage>
        <taxon>Bacteria</taxon>
        <taxon>Pseudomonadati</taxon>
        <taxon>Bacteroidota</taxon>
        <taxon>Cytophagia</taxon>
        <taxon>Cytophagales</taxon>
        <taxon>Cytophagaceae</taxon>
        <taxon>Spirosoma</taxon>
    </lineage>
</organism>
<sequence length="321" mass="36639">MNDRYLSMETYFWLQIRFNCAMRLPITVALFLTAMIPPITVSPASFDLEGHRGCRGLMPENTIPAFLKALDLGVTTLEMDVVISKDRQVVVSHEPYFNADFSIAPDGKPVSKAEQKKLILYQMTYDQIRQYDTGSNGNPKYPEQQKQRTHKPLLTEVIEQVEAYRQQHTLAPVAYNIEIKSEANEYNKSQPEPAAFCDLVQTVLAGRLPAERIIIQSFDFAVLKHWKQQADEGRYLPVRLSALVENLRGAEKNVADLGFKPAIYSPYYRLLSQRTIRSLHEQGIQVVPWTVNQCSDMERLKRWGVDGLITDYPDRAVGLSN</sequence>
<proteinExistence type="predicted"/>
<name>A0A2T0TIA8_9BACT</name>
<dbReference type="EMBL" id="PVTE01000002">
    <property type="protein sequence ID" value="PRY45437.1"/>
    <property type="molecule type" value="Genomic_DNA"/>
</dbReference>
<dbReference type="SUPFAM" id="SSF51695">
    <property type="entry name" value="PLC-like phosphodiesterases"/>
    <property type="match status" value="1"/>
</dbReference>
<evidence type="ECO:0000259" key="1">
    <source>
        <dbReference type="PROSITE" id="PS51704"/>
    </source>
</evidence>
<dbReference type="InterPro" id="IPR030395">
    <property type="entry name" value="GP_PDE_dom"/>
</dbReference>
<evidence type="ECO:0000313" key="2">
    <source>
        <dbReference type="EMBL" id="PRY45437.1"/>
    </source>
</evidence>
<reference evidence="2 3" key="1">
    <citation type="submission" date="2018-03" db="EMBL/GenBank/DDBJ databases">
        <title>Genomic Encyclopedia of Archaeal and Bacterial Type Strains, Phase II (KMG-II): from individual species to whole genera.</title>
        <authorList>
            <person name="Goeker M."/>
        </authorList>
    </citation>
    <scope>NUCLEOTIDE SEQUENCE [LARGE SCALE GENOMIC DNA]</scope>
    <source>
        <strain evidence="2 3">DSM 28354</strain>
    </source>
</reference>
<dbReference type="PANTHER" id="PTHR46211:SF14">
    <property type="entry name" value="GLYCEROPHOSPHODIESTER PHOSPHODIESTERASE"/>
    <property type="match status" value="1"/>
</dbReference>
<comment type="caution">
    <text evidence="2">The sequence shown here is derived from an EMBL/GenBank/DDBJ whole genome shotgun (WGS) entry which is preliminary data.</text>
</comment>
<protein>
    <submittedName>
        <fullName evidence="2">Glycerophosphoryl diester phosphodiesterase</fullName>
    </submittedName>
</protein>